<accession>A0A078HKW7</accession>
<keyword evidence="1" id="KW-0472">Membrane</keyword>
<dbReference type="Proteomes" id="UP000028999">
    <property type="component" value="Unassembled WGS sequence"/>
</dbReference>
<dbReference type="PaxDb" id="3708-A0A078HKW7"/>
<name>A0A078HKW7_BRANA</name>
<reference evidence="2" key="3">
    <citation type="submission" date="2021-01" db="EMBL/GenBank/DDBJ databases">
        <authorList>
            <consortium name="Genoscope - CEA"/>
            <person name="William W."/>
        </authorList>
    </citation>
    <scope>NUCLEOTIDE SEQUENCE</scope>
</reference>
<feature type="transmembrane region" description="Helical" evidence="1">
    <location>
        <begin position="12"/>
        <end position="31"/>
    </location>
</feature>
<dbReference type="Gramene" id="CDY38311">
    <property type="protein sequence ID" value="CDY38311"/>
    <property type="gene ID" value="GSBRNA2T00065688001"/>
</dbReference>
<organism evidence="3 4">
    <name type="scientific">Brassica napus</name>
    <name type="common">Rape</name>
    <dbReference type="NCBI Taxonomy" id="3708"/>
    <lineage>
        <taxon>Eukaryota</taxon>
        <taxon>Viridiplantae</taxon>
        <taxon>Streptophyta</taxon>
        <taxon>Embryophyta</taxon>
        <taxon>Tracheophyta</taxon>
        <taxon>Spermatophyta</taxon>
        <taxon>Magnoliopsida</taxon>
        <taxon>eudicotyledons</taxon>
        <taxon>Gunneridae</taxon>
        <taxon>Pentapetalae</taxon>
        <taxon>rosids</taxon>
        <taxon>malvids</taxon>
        <taxon>Brassicales</taxon>
        <taxon>Brassicaceae</taxon>
        <taxon>Brassiceae</taxon>
        <taxon>Brassica</taxon>
    </lineage>
</organism>
<keyword evidence="1" id="KW-1133">Transmembrane helix</keyword>
<protein>
    <submittedName>
        <fullName evidence="2">(rape) hypothetical protein</fullName>
    </submittedName>
    <submittedName>
        <fullName evidence="3">BnaC05g30040D protein</fullName>
    </submittedName>
</protein>
<dbReference type="AlphaFoldDB" id="A0A078HKW7"/>
<evidence type="ECO:0000256" key="1">
    <source>
        <dbReference type="SAM" id="Phobius"/>
    </source>
</evidence>
<reference evidence="3" key="2">
    <citation type="submission" date="2014-06" db="EMBL/GenBank/DDBJ databases">
        <authorList>
            <person name="Genoscope - CEA"/>
        </authorList>
    </citation>
    <scope>NUCLEOTIDE SEQUENCE</scope>
</reference>
<evidence type="ECO:0000313" key="2">
    <source>
        <dbReference type="EMBL" id="CAF1931209.1"/>
    </source>
</evidence>
<keyword evidence="4" id="KW-1185">Reference proteome</keyword>
<dbReference type="EMBL" id="HG994369">
    <property type="protein sequence ID" value="CAF1931209.1"/>
    <property type="molecule type" value="Genomic_DNA"/>
</dbReference>
<keyword evidence="1" id="KW-0812">Transmembrane</keyword>
<gene>
    <name evidence="3" type="primary">BnaC05g30040D</name>
    <name evidence="2" type="ORF">DARMORV10_C05P40820.1</name>
    <name evidence="3" type="ORF">GSBRNA2T00065688001</name>
</gene>
<evidence type="ECO:0000313" key="3">
    <source>
        <dbReference type="EMBL" id="CDY38311.1"/>
    </source>
</evidence>
<proteinExistence type="predicted"/>
<dbReference type="Proteomes" id="UP001295469">
    <property type="component" value="Chromosome C05"/>
</dbReference>
<dbReference type="EMBL" id="LK032421">
    <property type="protein sequence ID" value="CDY38311.1"/>
    <property type="molecule type" value="Genomic_DNA"/>
</dbReference>
<reference evidence="3 4" key="1">
    <citation type="journal article" date="2014" name="Science">
        <title>Plant genetics. Early allopolyploid evolution in the post-Neolithic Brassica napus oilseed genome.</title>
        <authorList>
            <person name="Chalhoub B."/>
            <person name="Denoeud F."/>
            <person name="Liu S."/>
            <person name="Parkin I.A."/>
            <person name="Tang H."/>
            <person name="Wang X."/>
            <person name="Chiquet J."/>
            <person name="Belcram H."/>
            <person name="Tong C."/>
            <person name="Samans B."/>
            <person name="Correa M."/>
            <person name="Da Silva C."/>
            <person name="Just J."/>
            <person name="Falentin C."/>
            <person name="Koh C.S."/>
            <person name="Le Clainche I."/>
            <person name="Bernard M."/>
            <person name="Bento P."/>
            <person name="Noel B."/>
            <person name="Labadie K."/>
            <person name="Alberti A."/>
            <person name="Charles M."/>
            <person name="Arnaud D."/>
            <person name="Guo H."/>
            <person name="Daviaud C."/>
            <person name="Alamery S."/>
            <person name="Jabbari K."/>
            <person name="Zhao M."/>
            <person name="Edger P.P."/>
            <person name="Chelaifa H."/>
            <person name="Tack D."/>
            <person name="Lassalle G."/>
            <person name="Mestiri I."/>
            <person name="Schnel N."/>
            <person name="Le Paslier M.C."/>
            <person name="Fan G."/>
            <person name="Renault V."/>
            <person name="Bayer P.E."/>
            <person name="Golicz A.A."/>
            <person name="Manoli S."/>
            <person name="Lee T.H."/>
            <person name="Thi V.H."/>
            <person name="Chalabi S."/>
            <person name="Hu Q."/>
            <person name="Fan C."/>
            <person name="Tollenaere R."/>
            <person name="Lu Y."/>
            <person name="Battail C."/>
            <person name="Shen J."/>
            <person name="Sidebottom C.H."/>
            <person name="Wang X."/>
            <person name="Canaguier A."/>
            <person name="Chauveau A."/>
            <person name="Berard A."/>
            <person name="Deniot G."/>
            <person name="Guan M."/>
            <person name="Liu Z."/>
            <person name="Sun F."/>
            <person name="Lim Y.P."/>
            <person name="Lyons E."/>
            <person name="Town C.D."/>
            <person name="Bancroft I."/>
            <person name="Wang X."/>
            <person name="Meng J."/>
            <person name="Ma J."/>
            <person name="Pires J.C."/>
            <person name="King G.J."/>
            <person name="Brunel D."/>
            <person name="Delourme R."/>
            <person name="Renard M."/>
            <person name="Aury J.M."/>
            <person name="Adams K.L."/>
            <person name="Batley J."/>
            <person name="Snowdon R.J."/>
            <person name="Tost J."/>
            <person name="Edwards D."/>
            <person name="Zhou Y."/>
            <person name="Hua W."/>
            <person name="Sharpe A.G."/>
            <person name="Paterson A.H."/>
            <person name="Guan C."/>
            <person name="Wincker P."/>
        </authorList>
    </citation>
    <scope>NUCLEOTIDE SEQUENCE [LARGE SCALE GENOMIC DNA]</scope>
    <source>
        <strain evidence="4">cv. Darmor-bzh</strain>
    </source>
</reference>
<sequence length="37" mass="4481">MPYTNTSATRFYSINPSFFLCYLWYSMVIPIHQHTIH</sequence>
<evidence type="ECO:0000313" key="4">
    <source>
        <dbReference type="Proteomes" id="UP000028999"/>
    </source>
</evidence>